<gene>
    <name evidence="3" type="primary">cobB</name>
    <name evidence="6" type="ORF">SAMN05445060_2924</name>
</gene>
<comment type="catalytic activity">
    <reaction evidence="3">
        <text>N(6)-acetyl-L-lysyl-[protein] + NAD(+) + H2O = 2''-O-acetyl-ADP-D-ribose + nicotinamide + L-lysyl-[protein]</text>
        <dbReference type="Rhea" id="RHEA:43636"/>
        <dbReference type="Rhea" id="RHEA-COMP:9752"/>
        <dbReference type="Rhea" id="RHEA-COMP:10731"/>
        <dbReference type="ChEBI" id="CHEBI:15377"/>
        <dbReference type="ChEBI" id="CHEBI:17154"/>
        <dbReference type="ChEBI" id="CHEBI:29969"/>
        <dbReference type="ChEBI" id="CHEBI:57540"/>
        <dbReference type="ChEBI" id="CHEBI:61930"/>
        <dbReference type="ChEBI" id="CHEBI:83767"/>
        <dbReference type="EC" id="2.3.1.286"/>
    </reaction>
</comment>
<dbReference type="PANTHER" id="PTHR11085:SF4">
    <property type="entry name" value="NAD-DEPENDENT PROTEIN DEACYLASE"/>
    <property type="match status" value="1"/>
</dbReference>
<comment type="cofactor">
    <cofactor evidence="3">
        <name>Zn(2+)</name>
        <dbReference type="ChEBI" id="CHEBI:29105"/>
    </cofactor>
    <text evidence="3">Binds 1 zinc ion per subunit.</text>
</comment>
<dbReference type="GO" id="GO:0008270">
    <property type="term" value="F:zinc ion binding"/>
    <property type="evidence" value="ECO:0007669"/>
    <property type="project" value="UniProtKB-UniRule"/>
</dbReference>
<name>A0A1N7GKT4_9NOCA</name>
<protein>
    <recommendedName>
        <fullName evidence="3">NAD-dependent protein deacylase</fullName>
        <ecNumber evidence="3">2.3.1.286</ecNumber>
    </recommendedName>
    <alternativeName>
        <fullName evidence="3">Regulatory protein SIR2 homolog</fullName>
    </alternativeName>
</protein>
<feature type="binding site" evidence="3">
    <location>
        <position position="76"/>
    </location>
    <ligand>
        <name>substrate</name>
    </ligand>
</feature>
<keyword evidence="1" id="KW-0808">Transferase</keyword>
<dbReference type="HAMAP" id="MF_01121">
    <property type="entry name" value="Sirtuin_ClassIII"/>
    <property type="match status" value="1"/>
</dbReference>
<dbReference type="GO" id="GO:0017136">
    <property type="term" value="F:histone deacetylase activity, NAD-dependent"/>
    <property type="evidence" value="ECO:0007669"/>
    <property type="project" value="TreeGrafter"/>
</dbReference>
<evidence type="ECO:0000313" key="7">
    <source>
        <dbReference type="Proteomes" id="UP000186218"/>
    </source>
</evidence>
<keyword evidence="3" id="KW-0963">Cytoplasm</keyword>
<dbReference type="GO" id="GO:0036054">
    <property type="term" value="F:protein-malonyllysine demalonylase activity"/>
    <property type="evidence" value="ECO:0007669"/>
    <property type="project" value="InterPro"/>
</dbReference>
<evidence type="ECO:0000256" key="4">
    <source>
        <dbReference type="PROSITE-ProRule" id="PRU00236"/>
    </source>
</evidence>
<accession>A0A1N7GKT4</accession>
<comment type="domain">
    <text evidence="3">2 residues (Tyr-76 and Arg-79) present in a large hydrophobic pocket are probably involved in substrate specificity. They are important for desuccinylation activity, but dispensable for deacetylation activity.</text>
</comment>
<feature type="binding site" evidence="3">
    <location>
        <begin position="229"/>
        <end position="231"/>
    </location>
    <ligand>
        <name>NAD(+)</name>
        <dbReference type="ChEBI" id="CHEBI:57540"/>
    </ligand>
</feature>
<feature type="binding site" evidence="3">
    <location>
        <position position="79"/>
    </location>
    <ligand>
        <name>substrate</name>
    </ligand>
</feature>
<keyword evidence="7" id="KW-1185">Reference proteome</keyword>
<evidence type="ECO:0000313" key="6">
    <source>
        <dbReference type="EMBL" id="SIS13205.1"/>
    </source>
</evidence>
<organism evidence="6 7">
    <name type="scientific">Williamsia sterculiae</name>
    <dbReference type="NCBI Taxonomy" id="1344003"/>
    <lineage>
        <taxon>Bacteria</taxon>
        <taxon>Bacillati</taxon>
        <taxon>Actinomycetota</taxon>
        <taxon>Actinomycetes</taxon>
        <taxon>Mycobacteriales</taxon>
        <taxon>Nocardiaceae</taxon>
        <taxon>Williamsia</taxon>
    </lineage>
</organism>
<dbReference type="Gene3D" id="3.40.50.1220">
    <property type="entry name" value="TPP-binding domain"/>
    <property type="match status" value="1"/>
</dbReference>
<dbReference type="STRING" id="1344003.SAMN05445060_2924"/>
<dbReference type="InterPro" id="IPR003000">
    <property type="entry name" value="Sirtuin"/>
</dbReference>
<dbReference type="PROSITE" id="PS50305">
    <property type="entry name" value="SIRTUIN"/>
    <property type="match status" value="1"/>
</dbReference>
<feature type="active site" description="Proton acceptor" evidence="3 4">
    <location>
        <position position="127"/>
    </location>
</feature>
<dbReference type="InterPro" id="IPR026591">
    <property type="entry name" value="Sirtuin_cat_small_dom_sf"/>
</dbReference>
<dbReference type="AlphaFoldDB" id="A0A1N7GKT4"/>
<keyword evidence="3 4" id="KW-0479">Metal-binding</keyword>
<dbReference type="NCBIfam" id="NF001753">
    <property type="entry name" value="PRK00481.1-3"/>
    <property type="match status" value="1"/>
</dbReference>
<comment type="subcellular location">
    <subcellularLocation>
        <location evidence="3">Cytoplasm</location>
    </subcellularLocation>
</comment>
<dbReference type="GO" id="GO:0005737">
    <property type="term" value="C:cytoplasm"/>
    <property type="evidence" value="ECO:0007669"/>
    <property type="project" value="UniProtKB-SubCell"/>
</dbReference>
<feature type="binding site" evidence="3">
    <location>
        <begin position="109"/>
        <end position="112"/>
    </location>
    <ligand>
        <name>NAD(+)</name>
        <dbReference type="ChEBI" id="CHEBI:57540"/>
    </ligand>
</feature>
<dbReference type="GO" id="GO:0070403">
    <property type="term" value="F:NAD+ binding"/>
    <property type="evidence" value="ECO:0007669"/>
    <property type="project" value="UniProtKB-UniRule"/>
</dbReference>
<feature type="binding site" evidence="3 4">
    <location>
        <position position="163"/>
    </location>
    <ligand>
        <name>Zn(2+)</name>
        <dbReference type="ChEBI" id="CHEBI:29105"/>
    </ligand>
</feature>
<dbReference type="InterPro" id="IPR027546">
    <property type="entry name" value="Sirtuin_class_III"/>
</dbReference>
<comment type="caution">
    <text evidence="3">Lacks conserved residue(s) required for the propagation of feature annotation.</text>
</comment>
<comment type="catalytic activity">
    <reaction evidence="3">
        <text>N(6)-succinyl-L-lysyl-[protein] + NAD(+) + H2O = 2''-O-succinyl-ADP-D-ribose + nicotinamide + L-lysyl-[protein]</text>
        <dbReference type="Rhea" id="RHEA:47668"/>
        <dbReference type="Rhea" id="RHEA-COMP:9752"/>
        <dbReference type="Rhea" id="RHEA-COMP:11877"/>
        <dbReference type="ChEBI" id="CHEBI:15377"/>
        <dbReference type="ChEBI" id="CHEBI:17154"/>
        <dbReference type="ChEBI" id="CHEBI:29969"/>
        <dbReference type="ChEBI" id="CHEBI:57540"/>
        <dbReference type="ChEBI" id="CHEBI:87830"/>
        <dbReference type="ChEBI" id="CHEBI:87832"/>
    </reaction>
</comment>
<dbReference type="OrthoDB" id="9800582at2"/>
<dbReference type="InterPro" id="IPR029035">
    <property type="entry name" value="DHS-like_NAD/FAD-binding_dom"/>
</dbReference>
<evidence type="ECO:0000256" key="1">
    <source>
        <dbReference type="ARBA" id="ARBA00022679"/>
    </source>
</evidence>
<dbReference type="GO" id="GO:0036055">
    <property type="term" value="F:protein-succinyllysine desuccinylase activity"/>
    <property type="evidence" value="ECO:0007669"/>
    <property type="project" value="UniProtKB-UniRule"/>
</dbReference>
<evidence type="ECO:0000256" key="2">
    <source>
        <dbReference type="ARBA" id="ARBA00023027"/>
    </source>
</evidence>
<keyword evidence="2 3" id="KW-0520">NAD</keyword>
<feature type="binding site" evidence="3 4">
    <location>
        <position position="135"/>
    </location>
    <ligand>
        <name>Zn(2+)</name>
        <dbReference type="ChEBI" id="CHEBI:29105"/>
    </ligand>
</feature>
<feature type="binding site" evidence="3 4">
    <location>
        <position position="138"/>
    </location>
    <ligand>
        <name>Zn(2+)</name>
        <dbReference type="ChEBI" id="CHEBI:29105"/>
    </ligand>
</feature>
<feature type="binding site" evidence="3 4">
    <location>
        <position position="166"/>
    </location>
    <ligand>
        <name>Zn(2+)</name>
        <dbReference type="ChEBI" id="CHEBI:29105"/>
    </ligand>
</feature>
<feature type="domain" description="Deacetylase sirtuin-type" evidence="5">
    <location>
        <begin position="5"/>
        <end position="262"/>
    </location>
</feature>
<dbReference type="Proteomes" id="UP000186218">
    <property type="component" value="Unassembled WGS sequence"/>
</dbReference>
<reference evidence="6 7" key="1">
    <citation type="submission" date="2017-01" db="EMBL/GenBank/DDBJ databases">
        <authorList>
            <person name="Mah S.A."/>
            <person name="Swanson W.J."/>
            <person name="Moy G.W."/>
            <person name="Vacquier V.D."/>
        </authorList>
    </citation>
    <scope>NUCLEOTIDE SEQUENCE [LARGE SCALE GENOMIC DNA]</scope>
    <source>
        <strain evidence="6 7">CPCC 203464</strain>
    </source>
</reference>
<sequence>MTIHDADPQALIPDAAVDALRAADAVTVFTGAGMSAESGVPTFRDAHTGLWERFDPALLATVGAWERDPDMIWAFYQWRARMVRVAQPNAGHHSLAHLAADVPTSIVTQNIDDLHERAGSTDVSHLHGSLFNPICAYCGRPYRGLDADPDRAVEQFRVEPPICPVCLGSVRPGVVWFGENLPERPWMTAESAMLTSDVVVVVGTSGVVYPAASLPEMAAAQGVPVLEINPETTPLSPIAQWSVRTTAAKGLPELVARRRDQS</sequence>
<dbReference type="EC" id="2.3.1.286" evidence="3"/>
<dbReference type="EMBL" id="FTNT01000008">
    <property type="protein sequence ID" value="SIS13205.1"/>
    <property type="molecule type" value="Genomic_DNA"/>
</dbReference>
<dbReference type="SUPFAM" id="SSF52467">
    <property type="entry name" value="DHS-like NAD/FAD-binding domain"/>
    <property type="match status" value="1"/>
</dbReference>
<evidence type="ECO:0000259" key="5">
    <source>
        <dbReference type="PROSITE" id="PS50305"/>
    </source>
</evidence>
<evidence type="ECO:0000256" key="3">
    <source>
        <dbReference type="HAMAP-Rule" id="MF_01121"/>
    </source>
</evidence>
<dbReference type="PANTHER" id="PTHR11085">
    <property type="entry name" value="NAD-DEPENDENT PROTEIN DEACYLASE SIRTUIN-5, MITOCHONDRIAL-RELATED"/>
    <property type="match status" value="1"/>
</dbReference>
<dbReference type="InterPro" id="IPR026590">
    <property type="entry name" value="Ssirtuin_cat_dom"/>
</dbReference>
<dbReference type="RefSeq" id="WP_076480711.1">
    <property type="nucleotide sequence ID" value="NZ_FTNT01000008.1"/>
</dbReference>
<dbReference type="Gene3D" id="3.30.1600.10">
    <property type="entry name" value="SIR2/SIRT2 'Small Domain"/>
    <property type="match status" value="1"/>
</dbReference>
<feature type="binding site" evidence="3">
    <location>
        <position position="247"/>
    </location>
    <ligand>
        <name>NAD(+)</name>
        <dbReference type="ChEBI" id="CHEBI:57540"/>
    </ligand>
</feature>
<comment type="function">
    <text evidence="3">NAD-dependent lysine deacetylase and desuccinylase that specifically removes acetyl and succinyl groups on target proteins. Modulates the activities of several proteins which are inactive in their acylated form.</text>
</comment>
<feature type="binding site" evidence="3">
    <location>
        <begin position="203"/>
        <end position="205"/>
    </location>
    <ligand>
        <name>NAD(+)</name>
        <dbReference type="ChEBI" id="CHEBI:57540"/>
    </ligand>
</feature>
<keyword evidence="3 4" id="KW-0862">Zinc</keyword>
<dbReference type="InterPro" id="IPR050134">
    <property type="entry name" value="NAD-dep_sirtuin_deacylases"/>
</dbReference>
<proteinExistence type="inferred from homology"/>
<comment type="similarity">
    <text evidence="3">Belongs to the sirtuin family. Class III subfamily.</text>
</comment>
<dbReference type="Pfam" id="PF02146">
    <property type="entry name" value="SIR2"/>
    <property type="match status" value="1"/>
</dbReference>